<reference evidence="1" key="1">
    <citation type="submission" date="2023-10" db="EMBL/GenBank/DDBJ databases">
        <authorList>
            <person name="Domelevo Entfellner J.-B."/>
        </authorList>
    </citation>
    <scope>NUCLEOTIDE SEQUENCE</scope>
</reference>
<dbReference type="Gramene" id="rna-AYBTSS11_LOCUS25554">
    <property type="protein sequence ID" value="CAJ1973492.1"/>
    <property type="gene ID" value="gene-AYBTSS11_LOCUS25554"/>
</dbReference>
<keyword evidence="2" id="KW-1185">Reference proteome</keyword>
<proteinExistence type="predicted"/>
<protein>
    <submittedName>
        <fullName evidence="1">Uncharacterized protein</fullName>
    </submittedName>
</protein>
<name>A0AA86VMA7_9FABA</name>
<sequence>MEHTRCSTRNNNTLHNDVYFQKGVSIPFSWEYKPGLPKITHQKNDSRCSNIVLQPPPCSSSRTAHNKQEIPVEVMEAPDFILCAVQPSFMKNRSFRLESQTEDPFVEAYKKCTETPKNSFMRKQSTKSNKSSGSWPNIMKYKDIFSCKFSIDVMSTV</sequence>
<accession>A0AA86VMA7</accession>
<dbReference type="PANTHER" id="PTHR33696">
    <property type="entry name" value="T22J18.15-RELATED"/>
    <property type="match status" value="1"/>
</dbReference>
<dbReference type="Proteomes" id="UP001189624">
    <property type="component" value="Chromosome 9"/>
</dbReference>
<dbReference type="AlphaFoldDB" id="A0AA86VMA7"/>
<evidence type="ECO:0000313" key="1">
    <source>
        <dbReference type="EMBL" id="CAJ1973492.1"/>
    </source>
</evidence>
<organism evidence="1 2">
    <name type="scientific">Sphenostylis stenocarpa</name>
    <dbReference type="NCBI Taxonomy" id="92480"/>
    <lineage>
        <taxon>Eukaryota</taxon>
        <taxon>Viridiplantae</taxon>
        <taxon>Streptophyta</taxon>
        <taxon>Embryophyta</taxon>
        <taxon>Tracheophyta</taxon>
        <taxon>Spermatophyta</taxon>
        <taxon>Magnoliopsida</taxon>
        <taxon>eudicotyledons</taxon>
        <taxon>Gunneridae</taxon>
        <taxon>Pentapetalae</taxon>
        <taxon>rosids</taxon>
        <taxon>fabids</taxon>
        <taxon>Fabales</taxon>
        <taxon>Fabaceae</taxon>
        <taxon>Papilionoideae</taxon>
        <taxon>50 kb inversion clade</taxon>
        <taxon>NPAAA clade</taxon>
        <taxon>indigoferoid/millettioid clade</taxon>
        <taxon>Phaseoleae</taxon>
        <taxon>Sphenostylis</taxon>
    </lineage>
</organism>
<gene>
    <name evidence="1" type="ORF">AYBTSS11_LOCUS25554</name>
</gene>
<evidence type="ECO:0000313" key="2">
    <source>
        <dbReference type="Proteomes" id="UP001189624"/>
    </source>
</evidence>
<dbReference type="EMBL" id="OY731406">
    <property type="protein sequence ID" value="CAJ1973492.1"/>
    <property type="molecule type" value="Genomic_DNA"/>
</dbReference>
<dbReference type="PANTHER" id="PTHR33696:SF23">
    <property type="entry name" value="OS03G0674900 PROTEIN"/>
    <property type="match status" value="1"/>
</dbReference>